<dbReference type="STRING" id="504472.Slin_1647"/>
<feature type="chain" id="PRO_5003034120" evidence="2">
    <location>
        <begin position="23"/>
        <end position="136"/>
    </location>
</feature>
<evidence type="ECO:0000256" key="2">
    <source>
        <dbReference type="SAM" id="SignalP"/>
    </source>
</evidence>
<gene>
    <name evidence="3" type="ordered locus">Slin_1647</name>
</gene>
<keyword evidence="4" id="KW-1185">Reference proteome</keyword>
<dbReference type="EMBL" id="CP001769">
    <property type="protein sequence ID" value="ADB37694.1"/>
    <property type="molecule type" value="Genomic_DNA"/>
</dbReference>
<dbReference type="KEGG" id="sli:Slin_1647"/>
<dbReference type="RefSeq" id="WP_012926245.1">
    <property type="nucleotide sequence ID" value="NC_013730.1"/>
</dbReference>
<sequence>MKSIFSLLVGISLMAISSQAFSQDGGSKKPLNNPMYSTHNYKHPNMAAKARAWENKAGVAVQQPASTDARYANYKNQMPNAQPVGGITVDHTPSASLADRNYKIQRVSEPNATTPSNEYYVKKQKNTDTTNTNVGN</sequence>
<evidence type="ECO:0000256" key="1">
    <source>
        <dbReference type="SAM" id="MobiDB-lite"/>
    </source>
</evidence>
<feature type="compositionally biased region" description="Low complexity" evidence="1">
    <location>
        <begin position="127"/>
        <end position="136"/>
    </location>
</feature>
<organism evidence="3 4">
    <name type="scientific">Spirosoma linguale (strain ATCC 33905 / DSM 74 / LMG 10896 / Claus 1)</name>
    <dbReference type="NCBI Taxonomy" id="504472"/>
    <lineage>
        <taxon>Bacteria</taxon>
        <taxon>Pseudomonadati</taxon>
        <taxon>Bacteroidota</taxon>
        <taxon>Cytophagia</taxon>
        <taxon>Cytophagales</taxon>
        <taxon>Cytophagaceae</taxon>
        <taxon>Spirosoma</taxon>
    </lineage>
</organism>
<name>D2QPW1_SPILD</name>
<dbReference type="eggNOG" id="ENOG50349YX">
    <property type="taxonomic scope" value="Bacteria"/>
</dbReference>
<protein>
    <submittedName>
        <fullName evidence="3">Uncharacterized protein</fullName>
    </submittedName>
</protein>
<feature type="signal peptide" evidence="2">
    <location>
        <begin position="1"/>
        <end position="22"/>
    </location>
</feature>
<reference evidence="3 4" key="1">
    <citation type="journal article" date="2010" name="Stand. Genomic Sci.">
        <title>Complete genome sequence of Spirosoma linguale type strain (1).</title>
        <authorList>
            <person name="Lail K."/>
            <person name="Sikorski J."/>
            <person name="Saunders E."/>
            <person name="Lapidus A."/>
            <person name="Glavina Del Rio T."/>
            <person name="Copeland A."/>
            <person name="Tice H."/>
            <person name="Cheng J.-F."/>
            <person name="Lucas S."/>
            <person name="Nolan M."/>
            <person name="Bruce D."/>
            <person name="Goodwin L."/>
            <person name="Pitluck S."/>
            <person name="Ivanova N."/>
            <person name="Mavromatis K."/>
            <person name="Ovchinnikova G."/>
            <person name="Pati A."/>
            <person name="Chen A."/>
            <person name="Palaniappan K."/>
            <person name="Land M."/>
            <person name="Hauser L."/>
            <person name="Chang Y.-J."/>
            <person name="Jeffries C.D."/>
            <person name="Chain P."/>
            <person name="Brettin T."/>
            <person name="Detter J.C."/>
            <person name="Schuetze A."/>
            <person name="Rohde M."/>
            <person name="Tindall B.J."/>
            <person name="Goeker M."/>
            <person name="Bristow J."/>
            <person name="Eisen J.A."/>
            <person name="Markowitz V."/>
            <person name="Hugenholtz P."/>
            <person name="Kyrpides N.C."/>
            <person name="Klenk H.-P."/>
            <person name="Chen F."/>
        </authorList>
    </citation>
    <scope>NUCLEOTIDE SEQUENCE [LARGE SCALE GENOMIC DNA]</scope>
    <source>
        <strain evidence="4">ATCC 33905 / DSM 74 / LMG 10896 / Claus 1</strain>
    </source>
</reference>
<feature type="region of interest" description="Disordered" evidence="1">
    <location>
        <begin position="107"/>
        <end position="136"/>
    </location>
</feature>
<keyword evidence="2" id="KW-0732">Signal</keyword>
<dbReference type="HOGENOM" id="CLU_130880_0_0_10"/>
<accession>D2QPW1</accession>
<dbReference type="Proteomes" id="UP000002028">
    <property type="component" value="Chromosome"/>
</dbReference>
<dbReference type="AlphaFoldDB" id="D2QPW1"/>
<evidence type="ECO:0000313" key="3">
    <source>
        <dbReference type="EMBL" id="ADB37694.1"/>
    </source>
</evidence>
<evidence type="ECO:0000313" key="4">
    <source>
        <dbReference type="Proteomes" id="UP000002028"/>
    </source>
</evidence>
<feature type="compositionally biased region" description="Polar residues" evidence="1">
    <location>
        <begin position="108"/>
        <end position="117"/>
    </location>
</feature>
<proteinExistence type="predicted"/>